<comment type="caution">
    <text evidence="6">The sequence shown here is derived from an EMBL/GenBank/DDBJ whole genome shotgun (WGS) entry which is preliminary data.</text>
</comment>
<evidence type="ECO:0000256" key="1">
    <source>
        <dbReference type="ARBA" id="ARBA00023015"/>
    </source>
</evidence>
<evidence type="ECO:0000256" key="3">
    <source>
        <dbReference type="ARBA" id="ARBA00023163"/>
    </source>
</evidence>
<feature type="DNA-binding region" description="H-T-H motif" evidence="4">
    <location>
        <begin position="32"/>
        <end position="51"/>
    </location>
</feature>
<evidence type="ECO:0000256" key="2">
    <source>
        <dbReference type="ARBA" id="ARBA00023125"/>
    </source>
</evidence>
<name>A0A5N1JKH9_9BACT</name>
<dbReference type="Pfam" id="PF00440">
    <property type="entry name" value="TetR_N"/>
    <property type="match status" value="1"/>
</dbReference>
<dbReference type="RefSeq" id="WP_150876923.1">
    <property type="nucleotide sequence ID" value="NZ_VTWS01000003.1"/>
</dbReference>
<sequence>MEKIKRNRAQTSQRIINALEDVIAEKGIDGIGINRISEKAGVSKVLIYRYFGGLDGLLTHYIKMGRLFPLLSPATLEQLRPVHENDLSKLWYKQLIHTYRFFRQFPAAFQVLKATVAETGQMADEASAAYDEELTRMVGQLAYIKGADYQAVSAIMAGAMSYLTLLSKNNRTIVGINLTTEEGWNRVEDAVRVIYTALNRMAVQSEKVSLEVHQTGVPSTFW</sequence>
<evidence type="ECO:0000256" key="4">
    <source>
        <dbReference type="PROSITE-ProRule" id="PRU00335"/>
    </source>
</evidence>
<keyword evidence="3" id="KW-0804">Transcription</keyword>
<dbReference type="PROSITE" id="PS50977">
    <property type="entry name" value="HTH_TETR_2"/>
    <property type="match status" value="1"/>
</dbReference>
<organism evidence="6 7">
    <name type="scientific">Larkinella humicola</name>
    <dbReference type="NCBI Taxonomy" id="2607654"/>
    <lineage>
        <taxon>Bacteria</taxon>
        <taxon>Pseudomonadati</taxon>
        <taxon>Bacteroidota</taxon>
        <taxon>Cytophagia</taxon>
        <taxon>Cytophagales</taxon>
        <taxon>Spirosomataceae</taxon>
        <taxon>Larkinella</taxon>
    </lineage>
</organism>
<dbReference type="EMBL" id="VTWS01000003">
    <property type="protein sequence ID" value="KAA9353634.1"/>
    <property type="molecule type" value="Genomic_DNA"/>
</dbReference>
<feature type="domain" description="HTH tetR-type" evidence="5">
    <location>
        <begin position="9"/>
        <end position="69"/>
    </location>
</feature>
<dbReference type="GO" id="GO:0003700">
    <property type="term" value="F:DNA-binding transcription factor activity"/>
    <property type="evidence" value="ECO:0007669"/>
    <property type="project" value="TreeGrafter"/>
</dbReference>
<evidence type="ECO:0000259" key="5">
    <source>
        <dbReference type="PROSITE" id="PS50977"/>
    </source>
</evidence>
<gene>
    <name evidence="6" type="ORF">F0P93_13430</name>
</gene>
<keyword evidence="2 4" id="KW-0238">DNA-binding</keyword>
<dbReference type="PANTHER" id="PTHR30055">
    <property type="entry name" value="HTH-TYPE TRANSCRIPTIONAL REGULATOR RUTR"/>
    <property type="match status" value="1"/>
</dbReference>
<dbReference type="PANTHER" id="PTHR30055:SF234">
    <property type="entry name" value="HTH-TYPE TRANSCRIPTIONAL REGULATOR BETI"/>
    <property type="match status" value="1"/>
</dbReference>
<dbReference type="InterPro" id="IPR050109">
    <property type="entry name" value="HTH-type_TetR-like_transc_reg"/>
</dbReference>
<dbReference type="GO" id="GO:0000976">
    <property type="term" value="F:transcription cis-regulatory region binding"/>
    <property type="evidence" value="ECO:0007669"/>
    <property type="project" value="TreeGrafter"/>
</dbReference>
<dbReference type="Proteomes" id="UP000326344">
    <property type="component" value="Unassembled WGS sequence"/>
</dbReference>
<accession>A0A5N1JKH9</accession>
<protein>
    <submittedName>
        <fullName evidence="6">TetR/AcrR family transcriptional regulator</fullName>
    </submittedName>
</protein>
<dbReference type="Gene3D" id="1.10.357.10">
    <property type="entry name" value="Tetracycline Repressor, domain 2"/>
    <property type="match status" value="1"/>
</dbReference>
<keyword evidence="1" id="KW-0805">Transcription regulation</keyword>
<dbReference type="SUPFAM" id="SSF46689">
    <property type="entry name" value="Homeodomain-like"/>
    <property type="match status" value="1"/>
</dbReference>
<dbReference type="AlphaFoldDB" id="A0A5N1JKH9"/>
<keyword evidence="7" id="KW-1185">Reference proteome</keyword>
<evidence type="ECO:0000313" key="7">
    <source>
        <dbReference type="Proteomes" id="UP000326344"/>
    </source>
</evidence>
<evidence type="ECO:0000313" key="6">
    <source>
        <dbReference type="EMBL" id="KAA9353634.1"/>
    </source>
</evidence>
<dbReference type="InterPro" id="IPR009057">
    <property type="entry name" value="Homeodomain-like_sf"/>
</dbReference>
<dbReference type="PRINTS" id="PR00455">
    <property type="entry name" value="HTHTETR"/>
</dbReference>
<reference evidence="6 7" key="1">
    <citation type="submission" date="2019-09" db="EMBL/GenBank/DDBJ databases">
        <title>Genome Sequence of Larkinella sp MA1.</title>
        <authorList>
            <person name="Srinivasan S."/>
        </authorList>
    </citation>
    <scope>NUCLEOTIDE SEQUENCE [LARGE SCALE GENOMIC DNA]</scope>
    <source>
        <strain evidence="6 7">MA1</strain>
    </source>
</reference>
<dbReference type="InterPro" id="IPR001647">
    <property type="entry name" value="HTH_TetR"/>
</dbReference>
<proteinExistence type="predicted"/>